<feature type="compositionally biased region" description="Basic and acidic residues" evidence="4">
    <location>
        <begin position="1"/>
        <end position="13"/>
    </location>
</feature>
<dbReference type="GO" id="GO:0005634">
    <property type="term" value="C:nucleus"/>
    <property type="evidence" value="ECO:0007669"/>
    <property type="project" value="UniProtKB-SubCell"/>
</dbReference>
<dbReference type="GO" id="GO:0008270">
    <property type="term" value="F:zinc ion binding"/>
    <property type="evidence" value="ECO:0007669"/>
    <property type="project" value="InterPro"/>
</dbReference>
<dbReference type="CDD" id="cd00067">
    <property type="entry name" value="GAL4"/>
    <property type="match status" value="1"/>
</dbReference>
<dbReference type="Pfam" id="PF04082">
    <property type="entry name" value="Fungal_trans"/>
    <property type="match status" value="1"/>
</dbReference>
<dbReference type="Proteomes" id="UP000240883">
    <property type="component" value="Unassembled WGS sequence"/>
</dbReference>
<evidence type="ECO:0000313" key="7">
    <source>
        <dbReference type="Proteomes" id="UP000240883"/>
    </source>
</evidence>
<dbReference type="GO" id="GO:0003677">
    <property type="term" value="F:DNA binding"/>
    <property type="evidence" value="ECO:0007669"/>
    <property type="project" value="InterPro"/>
</dbReference>
<feature type="compositionally biased region" description="Low complexity" evidence="4">
    <location>
        <begin position="746"/>
        <end position="760"/>
    </location>
</feature>
<feature type="compositionally biased region" description="Low complexity" evidence="4">
    <location>
        <begin position="18"/>
        <end position="32"/>
    </location>
</feature>
<feature type="region of interest" description="Disordered" evidence="4">
    <location>
        <begin position="727"/>
        <end position="760"/>
    </location>
</feature>
<dbReference type="PROSITE" id="PS00463">
    <property type="entry name" value="ZN2_CY6_FUNGAL_1"/>
    <property type="match status" value="1"/>
</dbReference>
<dbReference type="AlphaFoldDB" id="A0A2T2NIK6"/>
<feature type="region of interest" description="Disordered" evidence="4">
    <location>
        <begin position="1"/>
        <end position="34"/>
    </location>
</feature>
<dbReference type="InterPro" id="IPR050613">
    <property type="entry name" value="Sec_Metabolite_Reg"/>
</dbReference>
<dbReference type="InterPro" id="IPR001138">
    <property type="entry name" value="Zn2Cys6_DnaBD"/>
</dbReference>
<proteinExistence type="predicted"/>
<feature type="domain" description="Zn(2)-C6 fungal-type" evidence="5">
    <location>
        <begin position="34"/>
        <end position="63"/>
    </location>
</feature>
<feature type="compositionally biased region" description="Polar residues" evidence="4">
    <location>
        <begin position="728"/>
        <end position="742"/>
    </location>
</feature>
<dbReference type="Pfam" id="PF00172">
    <property type="entry name" value="Zn_clus"/>
    <property type="match status" value="1"/>
</dbReference>
<reference evidence="6 7" key="1">
    <citation type="journal article" date="2018" name="Front. Microbiol.">
        <title>Genome-Wide Analysis of Corynespora cassiicola Leaf Fall Disease Putative Effectors.</title>
        <authorList>
            <person name="Lopez D."/>
            <person name="Ribeiro S."/>
            <person name="Label P."/>
            <person name="Fumanal B."/>
            <person name="Venisse J.S."/>
            <person name="Kohler A."/>
            <person name="de Oliveira R.R."/>
            <person name="Labutti K."/>
            <person name="Lipzen A."/>
            <person name="Lail K."/>
            <person name="Bauer D."/>
            <person name="Ohm R.A."/>
            <person name="Barry K.W."/>
            <person name="Spatafora J."/>
            <person name="Grigoriev I.V."/>
            <person name="Martin F.M."/>
            <person name="Pujade-Renaud V."/>
        </authorList>
    </citation>
    <scope>NUCLEOTIDE SEQUENCE [LARGE SCALE GENOMIC DNA]</scope>
    <source>
        <strain evidence="6 7">Philippines</strain>
    </source>
</reference>
<evidence type="ECO:0000256" key="3">
    <source>
        <dbReference type="ARBA" id="ARBA00023242"/>
    </source>
</evidence>
<keyword evidence="3" id="KW-0539">Nucleus</keyword>
<evidence type="ECO:0000259" key="5">
    <source>
        <dbReference type="PROSITE" id="PS50048"/>
    </source>
</evidence>
<name>A0A2T2NIK6_CORCC</name>
<keyword evidence="2" id="KW-0479">Metal-binding</keyword>
<feature type="region of interest" description="Disordered" evidence="4">
    <location>
        <begin position="856"/>
        <end position="887"/>
    </location>
</feature>
<dbReference type="InterPro" id="IPR036864">
    <property type="entry name" value="Zn2-C6_fun-type_DNA-bd_sf"/>
</dbReference>
<dbReference type="OrthoDB" id="3989227at2759"/>
<dbReference type="InterPro" id="IPR007219">
    <property type="entry name" value="XnlR_reg_dom"/>
</dbReference>
<dbReference type="GO" id="GO:0006351">
    <property type="term" value="P:DNA-templated transcription"/>
    <property type="evidence" value="ECO:0007669"/>
    <property type="project" value="InterPro"/>
</dbReference>
<evidence type="ECO:0000256" key="2">
    <source>
        <dbReference type="ARBA" id="ARBA00022723"/>
    </source>
</evidence>
<dbReference type="GO" id="GO:0000981">
    <property type="term" value="F:DNA-binding transcription factor activity, RNA polymerase II-specific"/>
    <property type="evidence" value="ECO:0007669"/>
    <property type="project" value="InterPro"/>
</dbReference>
<dbReference type="CDD" id="cd12148">
    <property type="entry name" value="fungal_TF_MHR"/>
    <property type="match status" value="1"/>
</dbReference>
<dbReference type="SMART" id="SM00066">
    <property type="entry name" value="GAL4"/>
    <property type="match status" value="1"/>
</dbReference>
<dbReference type="SMART" id="SM00906">
    <property type="entry name" value="Fungal_trans"/>
    <property type="match status" value="1"/>
</dbReference>
<dbReference type="PANTHER" id="PTHR31001:SF50">
    <property type="entry name" value="ZN(II)2CYS6 TRANSCRIPTION FACTOR (EUROFUNG)"/>
    <property type="match status" value="1"/>
</dbReference>
<comment type="subcellular location">
    <subcellularLocation>
        <location evidence="1">Nucleus</location>
    </subcellularLocation>
</comment>
<gene>
    <name evidence="6" type="ORF">BS50DRAFT_575317</name>
</gene>
<dbReference type="SUPFAM" id="SSF57701">
    <property type="entry name" value="Zn2/Cys6 DNA-binding domain"/>
    <property type="match status" value="1"/>
</dbReference>
<feature type="compositionally biased region" description="Basic and acidic residues" evidence="4">
    <location>
        <begin position="102"/>
        <end position="112"/>
    </location>
</feature>
<dbReference type="Gene3D" id="4.10.240.10">
    <property type="entry name" value="Zn(2)-C6 fungal-type DNA-binding domain"/>
    <property type="match status" value="1"/>
</dbReference>
<dbReference type="EMBL" id="KZ678137">
    <property type="protein sequence ID" value="PSN65272.1"/>
    <property type="molecule type" value="Genomic_DNA"/>
</dbReference>
<feature type="region of interest" description="Disordered" evidence="4">
    <location>
        <begin position="102"/>
        <end position="139"/>
    </location>
</feature>
<feature type="compositionally biased region" description="Acidic residues" evidence="4">
    <location>
        <begin position="184"/>
        <end position="193"/>
    </location>
</feature>
<accession>A0A2T2NIK6</accession>
<evidence type="ECO:0000256" key="4">
    <source>
        <dbReference type="SAM" id="MobiDB-lite"/>
    </source>
</evidence>
<evidence type="ECO:0000256" key="1">
    <source>
        <dbReference type="ARBA" id="ARBA00004123"/>
    </source>
</evidence>
<sequence length="922" mass="103334">MSEEILHAATSHDRVHKPASASAAGANPASNPRSCVTCRRRKVKCDKKQPCSNCSRAKIECVFPGPGRAPRKSRKPPDGELMERLRRLEGVVQTLNAQVEEHELEAAEREKTSSGSRQGSVADCPYNGDRSNSPSVIADNSVEGLESRFGRLVVDQGRSRYINNSFWASLNNEVEDLKSILIEPSDDEDDADSPESSTPSQQQGYIFGYSSTSVDMAPLHPTPERARQFWNIYKENVDPLVKVLHIPSFEPIVLDAFTHPAKITKGLECLMFAIYYGAITSIQPQECLELWGEDRATLLSRYRFGLEQALARANFLYCDEIIILQAFLIFLMLLRRNDDARKIWTLTGLVVRIAQTLGVHRDGSHFNLPPFEIEMRRRLWWQVCILDARASEDHGCDPTIVEAQFDTKMPLNVDDADLDPDMKDFPEERTGFTDMTFCIIRFEVANIFRRILYIPPGPNRCNEFFANLSIADKEKWISDCHQRLEDKYLKHCDMTVPLFWVTATISRLVMSKMWLIVYHPHQRRDGGASLPQETKDKLFITSLENLEYSLLLETEARTMKWGWLFRTYVQWHAIAFLLSELCVRTKGEAVERAWRALEATASRWWFPLSDSSYRKGKQGCLWKPLRKLMAKARTARERELALERASQALKNGEVACVNFPHLLEQLPTSLVDQPSPDSLDSMLRPTAPKLGEMPFAKPPSWAGNSPVVSPGAFPNGIADMIDMVRTTAGGTSSPIKSRSPSGFTPGENKNNTNGNTENQNGVDEVKKFQQLADMGMDYLISDVMGDMAYDGKNYDISNIAPLREGNNPPLDPATQAFLQQQQQLRQQNGNASNPLLNTSFNRSSNGINFNTSPNMYTNDFNESPGGMGGNSSSGQSSNSPVLDGGNMDWAGWDDLVTQYGMEGNPGDATANGIGHLGMVNWF</sequence>
<protein>
    <recommendedName>
        <fullName evidence="5">Zn(2)-C6 fungal-type domain-containing protein</fullName>
    </recommendedName>
</protein>
<dbReference type="PANTHER" id="PTHR31001">
    <property type="entry name" value="UNCHARACTERIZED TRANSCRIPTIONAL REGULATORY PROTEIN"/>
    <property type="match status" value="1"/>
</dbReference>
<dbReference type="STRING" id="1448308.A0A2T2NIK6"/>
<evidence type="ECO:0000313" key="6">
    <source>
        <dbReference type="EMBL" id="PSN65272.1"/>
    </source>
</evidence>
<dbReference type="PROSITE" id="PS50048">
    <property type="entry name" value="ZN2_CY6_FUNGAL_2"/>
    <property type="match status" value="1"/>
</dbReference>
<keyword evidence="7" id="KW-1185">Reference proteome</keyword>
<organism evidence="6 7">
    <name type="scientific">Corynespora cassiicola Philippines</name>
    <dbReference type="NCBI Taxonomy" id="1448308"/>
    <lineage>
        <taxon>Eukaryota</taxon>
        <taxon>Fungi</taxon>
        <taxon>Dikarya</taxon>
        <taxon>Ascomycota</taxon>
        <taxon>Pezizomycotina</taxon>
        <taxon>Dothideomycetes</taxon>
        <taxon>Pleosporomycetidae</taxon>
        <taxon>Pleosporales</taxon>
        <taxon>Corynesporascaceae</taxon>
        <taxon>Corynespora</taxon>
    </lineage>
</organism>
<feature type="region of interest" description="Disordered" evidence="4">
    <location>
        <begin position="184"/>
        <end position="204"/>
    </location>
</feature>